<protein>
    <submittedName>
        <fullName evidence="2">Uncharacterized protein</fullName>
    </submittedName>
</protein>
<dbReference type="KEGG" id="llu:AKJ09_03960"/>
<evidence type="ECO:0000256" key="1">
    <source>
        <dbReference type="SAM" id="MobiDB-lite"/>
    </source>
</evidence>
<dbReference type="AlphaFoldDB" id="A0A0K1PVA6"/>
<sequence length="44" mass="4762">MVRAPDGRSVSPDERRRPHVTRLTDGDSSTEGEIALLGALLRAC</sequence>
<accession>A0A0K1PVA6</accession>
<feature type="region of interest" description="Disordered" evidence="1">
    <location>
        <begin position="1"/>
        <end position="29"/>
    </location>
</feature>
<organism evidence="2 3">
    <name type="scientific">Labilithrix luteola</name>
    <dbReference type="NCBI Taxonomy" id="1391654"/>
    <lineage>
        <taxon>Bacteria</taxon>
        <taxon>Pseudomonadati</taxon>
        <taxon>Myxococcota</taxon>
        <taxon>Polyangia</taxon>
        <taxon>Polyangiales</taxon>
        <taxon>Labilitrichaceae</taxon>
        <taxon>Labilithrix</taxon>
    </lineage>
</organism>
<gene>
    <name evidence="2" type="ORF">AKJ09_03960</name>
</gene>
<dbReference type="STRING" id="1391654.AKJ09_03960"/>
<dbReference type="EMBL" id="CP012333">
    <property type="protein sequence ID" value="AKU97296.1"/>
    <property type="molecule type" value="Genomic_DNA"/>
</dbReference>
<proteinExistence type="predicted"/>
<evidence type="ECO:0000313" key="2">
    <source>
        <dbReference type="EMBL" id="AKU97296.1"/>
    </source>
</evidence>
<dbReference type="Proteomes" id="UP000064967">
    <property type="component" value="Chromosome"/>
</dbReference>
<evidence type="ECO:0000313" key="3">
    <source>
        <dbReference type="Proteomes" id="UP000064967"/>
    </source>
</evidence>
<reference evidence="2 3" key="1">
    <citation type="submission" date="2015-08" db="EMBL/GenBank/DDBJ databases">
        <authorList>
            <person name="Babu N.S."/>
            <person name="Beckwith C.J."/>
            <person name="Beseler K.G."/>
            <person name="Brison A."/>
            <person name="Carone J.V."/>
            <person name="Caskin T.P."/>
            <person name="Diamond M."/>
            <person name="Durham M.E."/>
            <person name="Foxe J.M."/>
            <person name="Go M."/>
            <person name="Henderson B.A."/>
            <person name="Jones I.B."/>
            <person name="McGettigan J.A."/>
            <person name="Micheletti S.J."/>
            <person name="Nasrallah M.E."/>
            <person name="Ortiz D."/>
            <person name="Piller C.R."/>
            <person name="Privatt S.R."/>
            <person name="Schneider S.L."/>
            <person name="Sharp S."/>
            <person name="Smith T.C."/>
            <person name="Stanton J.D."/>
            <person name="Ullery H.E."/>
            <person name="Wilson R.J."/>
            <person name="Serrano M.G."/>
            <person name="Buck G."/>
            <person name="Lee V."/>
            <person name="Wang Y."/>
            <person name="Carvalho R."/>
            <person name="Voegtly L."/>
            <person name="Shi R."/>
            <person name="Duckworth R."/>
            <person name="Johnson A."/>
            <person name="Loviza R."/>
            <person name="Walstead R."/>
            <person name="Shah Z."/>
            <person name="Kiflezghi M."/>
            <person name="Wade K."/>
            <person name="Ball S.L."/>
            <person name="Bradley K.W."/>
            <person name="Asai D.J."/>
            <person name="Bowman C.A."/>
            <person name="Russell D.A."/>
            <person name="Pope W.H."/>
            <person name="Jacobs-Sera D."/>
            <person name="Hendrix R.W."/>
            <person name="Hatfull G.F."/>
        </authorList>
    </citation>
    <scope>NUCLEOTIDE SEQUENCE [LARGE SCALE GENOMIC DNA]</scope>
    <source>
        <strain evidence="2 3">DSM 27648</strain>
    </source>
</reference>
<keyword evidence="3" id="KW-1185">Reference proteome</keyword>
<name>A0A0K1PVA6_9BACT</name>